<proteinExistence type="predicted"/>
<dbReference type="EMBL" id="OU963868">
    <property type="protein sequence ID" value="CAH0393660.1"/>
    <property type="molecule type" value="Genomic_DNA"/>
</dbReference>
<organism evidence="1 2">
    <name type="scientific">Bemisia tabaci</name>
    <name type="common">Sweetpotato whitefly</name>
    <name type="synonym">Aleurodes tabaci</name>
    <dbReference type="NCBI Taxonomy" id="7038"/>
    <lineage>
        <taxon>Eukaryota</taxon>
        <taxon>Metazoa</taxon>
        <taxon>Ecdysozoa</taxon>
        <taxon>Arthropoda</taxon>
        <taxon>Hexapoda</taxon>
        <taxon>Insecta</taxon>
        <taxon>Pterygota</taxon>
        <taxon>Neoptera</taxon>
        <taxon>Paraneoptera</taxon>
        <taxon>Hemiptera</taxon>
        <taxon>Sternorrhyncha</taxon>
        <taxon>Aleyrodoidea</taxon>
        <taxon>Aleyrodidae</taxon>
        <taxon>Aleyrodinae</taxon>
        <taxon>Bemisia</taxon>
    </lineage>
</organism>
<dbReference type="AlphaFoldDB" id="A0A9P0AKQ8"/>
<dbReference type="Proteomes" id="UP001152759">
    <property type="component" value="Chromosome 7"/>
</dbReference>
<protein>
    <submittedName>
        <fullName evidence="1">Uncharacterized protein</fullName>
    </submittedName>
</protein>
<gene>
    <name evidence="1" type="ORF">BEMITA_LOCUS12033</name>
</gene>
<keyword evidence="2" id="KW-1185">Reference proteome</keyword>
<accession>A0A9P0AKQ8</accession>
<evidence type="ECO:0000313" key="1">
    <source>
        <dbReference type="EMBL" id="CAH0393660.1"/>
    </source>
</evidence>
<evidence type="ECO:0000313" key="2">
    <source>
        <dbReference type="Proteomes" id="UP001152759"/>
    </source>
</evidence>
<sequence>MLTKGEVDGTLVPKRPLSESRLFVALDLAANSNVQDAFVIAVEQKARERLERLAFLNRIKPVDMTKLSLQGFPTVRFTALRPVNQEGSFCSDASPVQFKSSS</sequence>
<name>A0A9P0AKQ8_BEMTA</name>
<reference evidence="1" key="1">
    <citation type="submission" date="2021-12" db="EMBL/GenBank/DDBJ databases">
        <authorList>
            <person name="King R."/>
        </authorList>
    </citation>
    <scope>NUCLEOTIDE SEQUENCE</scope>
</reference>